<dbReference type="GeneID" id="37025651"/>
<gene>
    <name evidence="3" type="ORF">BDZ90DRAFT_186901</name>
</gene>
<evidence type="ECO:0000313" key="3">
    <source>
        <dbReference type="EMBL" id="PWN27140.1"/>
    </source>
</evidence>
<dbReference type="PANTHER" id="PTHR47942:SF63">
    <property type="entry name" value="PENTATRICOPEPTIDE REPEAT-CONTAINING PROTEIN"/>
    <property type="match status" value="1"/>
</dbReference>
<dbReference type="PANTHER" id="PTHR47942">
    <property type="entry name" value="TETRATRICOPEPTIDE REPEAT (TPR)-LIKE SUPERFAMILY PROTEIN-RELATED"/>
    <property type="match status" value="1"/>
</dbReference>
<dbReference type="EMBL" id="KZ819669">
    <property type="protein sequence ID" value="PWN27140.1"/>
    <property type="molecule type" value="Genomic_DNA"/>
</dbReference>
<dbReference type="STRING" id="1569628.A0A316UPD3"/>
<feature type="compositionally biased region" description="Polar residues" evidence="2">
    <location>
        <begin position="781"/>
        <end position="790"/>
    </location>
</feature>
<feature type="region of interest" description="Disordered" evidence="2">
    <location>
        <begin position="777"/>
        <end position="824"/>
    </location>
</feature>
<dbReference type="InterPro" id="IPR011990">
    <property type="entry name" value="TPR-like_helical_dom_sf"/>
</dbReference>
<accession>A0A316UPD3</accession>
<feature type="compositionally biased region" description="Basic and acidic residues" evidence="2">
    <location>
        <begin position="726"/>
        <end position="741"/>
    </location>
</feature>
<evidence type="ECO:0008006" key="5">
    <source>
        <dbReference type="Google" id="ProtNLM"/>
    </source>
</evidence>
<keyword evidence="4" id="KW-1185">Reference proteome</keyword>
<proteinExistence type="predicted"/>
<evidence type="ECO:0000256" key="1">
    <source>
        <dbReference type="ARBA" id="ARBA00022737"/>
    </source>
</evidence>
<feature type="region of interest" description="Disordered" evidence="2">
    <location>
        <begin position="1"/>
        <end position="20"/>
    </location>
</feature>
<dbReference type="OrthoDB" id="185373at2759"/>
<feature type="region of interest" description="Disordered" evidence="2">
    <location>
        <begin position="1050"/>
        <end position="1080"/>
    </location>
</feature>
<dbReference type="InterPro" id="IPR051222">
    <property type="entry name" value="PPR/CCM1_RNA-binding"/>
</dbReference>
<organism evidence="3 4">
    <name type="scientific">Jaminaea rosea</name>
    <dbReference type="NCBI Taxonomy" id="1569628"/>
    <lineage>
        <taxon>Eukaryota</taxon>
        <taxon>Fungi</taxon>
        <taxon>Dikarya</taxon>
        <taxon>Basidiomycota</taxon>
        <taxon>Ustilaginomycotina</taxon>
        <taxon>Exobasidiomycetes</taxon>
        <taxon>Microstromatales</taxon>
        <taxon>Microstromatales incertae sedis</taxon>
        <taxon>Jaminaea</taxon>
    </lineage>
</organism>
<feature type="region of interest" description="Disordered" evidence="2">
    <location>
        <begin position="105"/>
        <end position="124"/>
    </location>
</feature>
<reference evidence="3 4" key="1">
    <citation type="journal article" date="2018" name="Mol. Biol. Evol.">
        <title>Broad Genomic Sampling Reveals a Smut Pathogenic Ancestry of the Fungal Clade Ustilaginomycotina.</title>
        <authorList>
            <person name="Kijpornyongpan T."/>
            <person name="Mondo S.J."/>
            <person name="Barry K."/>
            <person name="Sandor L."/>
            <person name="Lee J."/>
            <person name="Lipzen A."/>
            <person name="Pangilinan J."/>
            <person name="LaButti K."/>
            <person name="Hainaut M."/>
            <person name="Henrissat B."/>
            <person name="Grigoriev I.V."/>
            <person name="Spatafora J.W."/>
            <person name="Aime M.C."/>
        </authorList>
    </citation>
    <scope>NUCLEOTIDE SEQUENCE [LARGE SCALE GENOMIC DNA]</scope>
    <source>
        <strain evidence="3 4">MCA 5214</strain>
    </source>
</reference>
<sequence length="1237" mass="139180">MIGSRRVAASSTSSSSTQWHRKWRATANNLQRLQVSPLDPTVPHAETSAAGAARSAWPRSTPRRWQQRSFFSVASPSLSAVALGKQRAWEQTSSDVDRSVFAEDRSPVKHSDTLVPPIEQPGPDWTTMNDEVGWSTPEDVAHGGSLGELLEQDRRLIDESKHHQVLSVALDFAEPLVQRHLAAPNQRLTGMTALREQAEKVFDELYDELSSQVDSDSWSATVRPFSAADRRAFQIAFTATLRVLVVLQSQPAEICEKLDDIRQWLGPLPLPFYHRIVSIAGQCGRARLVDELFLNSLDAWNNRTDEWMLYTRSRALSLMKRHPARFELQEYWTVYQRFLGMQGSPRTALRAATRTLSPPRCLFTFLLDHFSTKGEDRRTSMLSIVSAMRTFGHVVDEAIWLRLVRANLTLRGHIPQEVAQDASSPEGETRYLFDLLGRRAEALASLDVVRMLQMINYEWQEAASAAEAEQSSARLFSPAQRAEAYTLAAEMFGRMRQPWRASVVLRRLWELGDEEQKQRAVIATMMAYAGRGQAERGLALARMVTREHFASDTDGSAAVVEATAPPLAFELPGTLPLSDRLFTSMLRCAALLSQYKDKVDAAYELLNMVSHQRRELATPVLRGLAAFLFAGLGSSHRYAVQGLRQFLARLDALSQHQAIEAPTIALRKKPRAGPVQKPIRCSKEASRNLAQIVRFARRMGLEHQMEVATHRWTWWRSQVNARQWEREREREASAMDSHRDPGSAAAHWMLSGSEDEQLQDDLSHSTAAMDVGSPREVVALSESSADQRQTTKPRRQARTQMKPVTKVKASRPRPHPSVDPAFQEDLSRPLSRPAYAHRLRVYAVVRRDHVSAAQVYRSMLSHGVRPGMMHVSFIVEGLARDGRLDEARAMIKAAQDSLGLVPSSRIRATLIRELLKRGKVEEAREQLIDHRAAGGYVSEQMERLFSARPTLADPVTSRKAFQIARRKQEPLPIADVDQAFQWLCERRRLVSAHRLLILALLSGTRLEWENIRRLVARGNWIWKLLRRRGIKVRASAIAGSSSQPFYARTLQQQRSEADNPEEDELQQQTADSDVDRSDVDHLSDDAEVDDAAVAEAIRADAVEPDSATQDRLSGLAKLYDDVSTTPPHGSLHARHLARLVEKDPLFSSFLTEAEDAAIASLEMGNPDDAISGFAGETSSSDLRDAWLLNRAAIFLSKRVVGEKERQELYAQKWFLVDVERLLLDAASGRWRSKRRTG</sequence>
<protein>
    <recommendedName>
        <fullName evidence="5">Pentacotripeptide-repeat region of PRORP domain-containing protein</fullName>
    </recommendedName>
</protein>
<dbReference type="Proteomes" id="UP000245884">
    <property type="component" value="Unassembled WGS sequence"/>
</dbReference>
<dbReference type="AlphaFoldDB" id="A0A316UPD3"/>
<name>A0A316UPD3_9BASI</name>
<dbReference type="RefSeq" id="XP_025361752.1">
    <property type="nucleotide sequence ID" value="XM_025503828.1"/>
</dbReference>
<feature type="region of interest" description="Disordered" evidence="2">
    <location>
        <begin position="726"/>
        <end position="745"/>
    </location>
</feature>
<evidence type="ECO:0000313" key="4">
    <source>
        <dbReference type="Proteomes" id="UP000245884"/>
    </source>
</evidence>
<keyword evidence="1" id="KW-0677">Repeat</keyword>
<dbReference type="Gene3D" id="1.25.40.10">
    <property type="entry name" value="Tetratricopeptide repeat domain"/>
    <property type="match status" value="1"/>
</dbReference>
<feature type="compositionally biased region" description="Low complexity" evidence="2">
    <location>
        <begin position="1"/>
        <end position="17"/>
    </location>
</feature>
<evidence type="ECO:0000256" key="2">
    <source>
        <dbReference type="SAM" id="MobiDB-lite"/>
    </source>
</evidence>